<organism evidence="2 3">
    <name type="scientific">Penicillium nordicum</name>
    <dbReference type="NCBI Taxonomy" id="229535"/>
    <lineage>
        <taxon>Eukaryota</taxon>
        <taxon>Fungi</taxon>
        <taxon>Dikarya</taxon>
        <taxon>Ascomycota</taxon>
        <taxon>Pezizomycotina</taxon>
        <taxon>Eurotiomycetes</taxon>
        <taxon>Eurotiomycetidae</taxon>
        <taxon>Eurotiales</taxon>
        <taxon>Aspergillaceae</taxon>
        <taxon>Penicillium</taxon>
    </lineage>
</organism>
<comment type="caution">
    <text evidence="2">The sequence shown here is derived from an EMBL/GenBank/DDBJ whole genome shotgun (WGS) entry which is preliminary data.</text>
</comment>
<proteinExistence type="predicted"/>
<feature type="region of interest" description="Disordered" evidence="1">
    <location>
        <begin position="1"/>
        <end position="53"/>
    </location>
</feature>
<gene>
    <name evidence="2" type="ORF">ACN38_g12325</name>
</gene>
<protein>
    <submittedName>
        <fullName evidence="2">Uncharacterized protein</fullName>
    </submittedName>
</protein>
<dbReference type="Proteomes" id="UP000037696">
    <property type="component" value="Unassembled WGS sequence"/>
</dbReference>
<accession>A0A0M8NYR2</accession>
<keyword evidence="3" id="KW-1185">Reference proteome</keyword>
<name>A0A0M8NYR2_9EURO</name>
<evidence type="ECO:0000313" key="2">
    <source>
        <dbReference type="EMBL" id="KOS36910.1"/>
    </source>
</evidence>
<dbReference type="EMBL" id="LHQQ01000374">
    <property type="protein sequence ID" value="KOS36910.1"/>
    <property type="molecule type" value="Genomic_DNA"/>
</dbReference>
<feature type="compositionally biased region" description="Basic and acidic residues" evidence="1">
    <location>
        <begin position="1"/>
        <end position="25"/>
    </location>
</feature>
<reference evidence="2 3" key="1">
    <citation type="submission" date="2015-08" db="EMBL/GenBank/DDBJ databases">
        <title>Genome sequencing of Penicillium nordicum.</title>
        <authorList>
            <person name="Nguyen H.D."/>
            <person name="Seifert K.A."/>
        </authorList>
    </citation>
    <scope>NUCLEOTIDE SEQUENCE [LARGE SCALE GENOMIC DNA]</scope>
    <source>
        <strain evidence="2 3">DAOMC 185683</strain>
    </source>
</reference>
<feature type="non-terminal residue" evidence="2">
    <location>
        <position position="1"/>
    </location>
</feature>
<evidence type="ECO:0000313" key="3">
    <source>
        <dbReference type="Proteomes" id="UP000037696"/>
    </source>
</evidence>
<feature type="compositionally biased region" description="Low complexity" evidence="1">
    <location>
        <begin position="26"/>
        <end position="38"/>
    </location>
</feature>
<dbReference type="AlphaFoldDB" id="A0A0M8NYR2"/>
<evidence type="ECO:0000256" key="1">
    <source>
        <dbReference type="SAM" id="MobiDB-lite"/>
    </source>
</evidence>
<sequence length="53" mass="6061">REPREPRDALPREAPTERWAPRQPRESSSQSPAPASESKPAGGKWVPKWKQQQ</sequence>